<reference evidence="2 3" key="1">
    <citation type="journal article" date="2023" name="Genome Announc.">
        <title>Pan-Genome Analyses of the Genus Cohnella and Proposal of the Novel Species Cohnella silvisoli sp. nov., Isolated from Forest Soil.</title>
        <authorList>
            <person name="Wang C."/>
            <person name="Mao L."/>
            <person name="Bao G."/>
            <person name="Zhu H."/>
        </authorList>
    </citation>
    <scope>NUCLEOTIDE SEQUENCE [LARGE SCALE GENOMIC DNA]</scope>
    <source>
        <strain evidence="2 3">NL03-T5-1</strain>
    </source>
</reference>
<dbReference type="Gene3D" id="2.160.20.10">
    <property type="entry name" value="Single-stranded right-handed beta-helix, Pectin lyase-like"/>
    <property type="match status" value="1"/>
</dbReference>
<accession>A0ABV1KLW7</accession>
<dbReference type="InterPro" id="IPR039448">
    <property type="entry name" value="Beta_helix"/>
</dbReference>
<dbReference type="Proteomes" id="UP001493487">
    <property type="component" value="Unassembled WGS sequence"/>
</dbReference>
<dbReference type="InterPro" id="IPR011050">
    <property type="entry name" value="Pectin_lyase_fold/virulence"/>
</dbReference>
<dbReference type="EMBL" id="JASKHM010000001">
    <property type="protein sequence ID" value="MEQ4480812.1"/>
    <property type="molecule type" value="Genomic_DNA"/>
</dbReference>
<evidence type="ECO:0000313" key="3">
    <source>
        <dbReference type="Proteomes" id="UP001493487"/>
    </source>
</evidence>
<keyword evidence="3" id="KW-1185">Reference proteome</keyword>
<feature type="domain" description="Right handed beta helix" evidence="1">
    <location>
        <begin position="194"/>
        <end position="362"/>
    </location>
</feature>
<dbReference type="SUPFAM" id="SSF51126">
    <property type="entry name" value="Pectin lyase-like"/>
    <property type="match status" value="1"/>
</dbReference>
<dbReference type="SMART" id="SM00710">
    <property type="entry name" value="PbH1"/>
    <property type="match status" value="7"/>
</dbReference>
<protein>
    <submittedName>
        <fullName evidence="2">Right-handed parallel beta-helix repeat-containing protein</fullName>
    </submittedName>
</protein>
<evidence type="ECO:0000313" key="2">
    <source>
        <dbReference type="EMBL" id="MEQ4480812.1"/>
    </source>
</evidence>
<comment type="caution">
    <text evidence="2">The sequence shown here is derived from an EMBL/GenBank/DDBJ whole genome shotgun (WGS) entry which is preliminary data.</text>
</comment>
<dbReference type="Pfam" id="PF13229">
    <property type="entry name" value="Beta_helix"/>
    <property type="match status" value="1"/>
</dbReference>
<evidence type="ECO:0000259" key="1">
    <source>
        <dbReference type="Pfam" id="PF13229"/>
    </source>
</evidence>
<dbReference type="RefSeq" id="WP_232183369.1">
    <property type="nucleotide sequence ID" value="NZ_JAIOAP010000001.1"/>
</dbReference>
<dbReference type="InterPro" id="IPR012334">
    <property type="entry name" value="Pectin_lyas_fold"/>
</dbReference>
<sequence length="400" mass="43745">MNRDYVLLSRAGVITVGGPDSCFPGFTSLAIQSAIDEASKQGGGIVKLDKGTFEITGPIRLIDRLTFTGAGPETILRKSDGVRSRFTVDADYGELRVEVADGSGFRVGMGIQIYDESQQWGWAESKATITSIDRNVLHFDRYLVRDYNSDDGGTVTNACSIIEGVEVEHVKICNLTIQGNKEANWPTGGCRAGGIYLHKVNNCLIEHVTVEDFHGDGISWQITEDISLYRCVVRGCTGSGLHPGSGSLYTRVNECDCSDNGKSGLFICWRVQHGEFTRNTFARNGDNGISIGHKDSDNRFSHNVISDNAVSGIYFRPEKTSNGANRNVWTNNIIENNGNEEVGYGIYVNGASADNEFKHNVIRDTGVQRQKTAIWLAEDVAGFNLAEDIAQNVRGKVEEA</sequence>
<organism evidence="2 3">
    <name type="scientific">Cohnella silvisoli</name>
    <dbReference type="NCBI Taxonomy" id="2873699"/>
    <lineage>
        <taxon>Bacteria</taxon>
        <taxon>Bacillati</taxon>
        <taxon>Bacillota</taxon>
        <taxon>Bacilli</taxon>
        <taxon>Bacillales</taxon>
        <taxon>Paenibacillaceae</taxon>
        <taxon>Cohnella</taxon>
    </lineage>
</organism>
<dbReference type="InterPro" id="IPR006626">
    <property type="entry name" value="PbH1"/>
</dbReference>
<gene>
    <name evidence="2" type="ORF">QJS35_00245</name>
</gene>
<proteinExistence type="predicted"/>
<name>A0ABV1KLW7_9BACL</name>